<feature type="domain" description="Methyltransferase" evidence="1">
    <location>
        <begin position="173"/>
        <end position="322"/>
    </location>
</feature>
<dbReference type="PANTHER" id="PTHR45128:SF1">
    <property type="entry name" value="S-ADENOSYLMETHIONINE-DEPENDENT METHYLTRANSFERASE RV2258C"/>
    <property type="match status" value="1"/>
</dbReference>
<keyword evidence="4" id="KW-1185">Reference proteome</keyword>
<dbReference type="InterPro" id="IPR053173">
    <property type="entry name" value="SAM-binding_MTase"/>
</dbReference>
<evidence type="ECO:0000313" key="4">
    <source>
        <dbReference type="Proteomes" id="UP001143391"/>
    </source>
</evidence>
<comment type="caution">
    <text evidence="3">The sequence shown here is derived from an EMBL/GenBank/DDBJ whole genome shotgun (WGS) entry which is preliminary data.</text>
</comment>
<evidence type="ECO:0000259" key="2">
    <source>
        <dbReference type="Pfam" id="PF21320"/>
    </source>
</evidence>
<evidence type="ECO:0000313" key="3">
    <source>
        <dbReference type="EMBL" id="MDF0752432.1"/>
    </source>
</evidence>
<proteinExistence type="predicted"/>
<dbReference type="InterPro" id="IPR025714">
    <property type="entry name" value="Methyltranfer_dom"/>
</dbReference>
<keyword evidence="3" id="KW-0489">Methyltransferase</keyword>
<gene>
    <name evidence="3" type="ORF">NLU14_19560</name>
</gene>
<dbReference type="GO" id="GO:0008168">
    <property type="term" value="F:methyltransferase activity"/>
    <property type="evidence" value="ECO:0007669"/>
    <property type="project" value="UniProtKB-KW"/>
</dbReference>
<dbReference type="EMBL" id="JANCMW010000016">
    <property type="protein sequence ID" value="MDF0752432.1"/>
    <property type="molecule type" value="Genomic_DNA"/>
</dbReference>
<dbReference type="InterPro" id="IPR048711">
    <property type="entry name" value="WHD_Rv2258c"/>
</dbReference>
<dbReference type="InterPro" id="IPR036390">
    <property type="entry name" value="WH_DNA-bd_sf"/>
</dbReference>
<dbReference type="CDD" id="cd02440">
    <property type="entry name" value="AdoMet_MTases"/>
    <property type="match status" value="1"/>
</dbReference>
<dbReference type="Pfam" id="PF21320">
    <property type="entry name" value="WHD_Rv2258c"/>
    <property type="match status" value="1"/>
</dbReference>
<sequence length="357" mass="38704">MSNQALDHEKAEAFAGHMLDVLNHAALAQMASIGHQLGLFDVMADLPPGTDKRIAEVAGLNQRYVREWLGAMVTGHVVEFDPENATYSLPPEHAVALTRSARPDNLAQPAQFLPLLAQVEEPIIGCFREGGGLPYSAYPRFHQLMAEDSAAIHDVALVDSMLPLVPGLVERLNNGIEVADIGCGGGHAINLMAQAFPGSRFVGYDISEEGLSQGRREAQELGLTNAQFELRDASSLDVKNRFDFITAFDAIHDQAQPARVLKGIADALRPQGVFLMVDFGASSQVHENMEFPAGPFMYTISCMHCVPVSMGLDGPGLGAMWGEQTARKMLTEAGLTRIEVEQVEGDIFNNYFIASKN</sequence>
<dbReference type="Pfam" id="PF13847">
    <property type="entry name" value="Methyltransf_31"/>
    <property type="match status" value="1"/>
</dbReference>
<dbReference type="SUPFAM" id="SSF46785">
    <property type="entry name" value="Winged helix' DNA-binding domain"/>
    <property type="match status" value="1"/>
</dbReference>
<dbReference type="GO" id="GO:0032259">
    <property type="term" value="P:methylation"/>
    <property type="evidence" value="ECO:0007669"/>
    <property type="project" value="UniProtKB-KW"/>
</dbReference>
<accession>A0ABT5YFF9</accession>
<dbReference type="SUPFAM" id="SSF53335">
    <property type="entry name" value="S-adenosyl-L-methionine-dependent methyltransferases"/>
    <property type="match status" value="1"/>
</dbReference>
<organism evidence="3 4">
    <name type="scientific">Marinobacter iranensis</name>
    <dbReference type="NCBI Taxonomy" id="2962607"/>
    <lineage>
        <taxon>Bacteria</taxon>
        <taxon>Pseudomonadati</taxon>
        <taxon>Pseudomonadota</taxon>
        <taxon>Gammaproteobacteria</taxon>
        <taxon>Pseudomonadales</taxon>
        <taxon>Marinobacteraceae</taxon>
        <taxon>Marinobacter</taxon>
    </lineage>
</organism>
<dbReference type="RefSeq" id="WP_275709737.1">
    <property type="nucleotide sequence ID" value="NZ_JANCMW010000016.1"/>
</dbReference>
<dbReference type="InterPro" id="IPR029063">
    <property type="entry name" value="SAM-dependent_MTases_sf"/>
</dbReference>
<reference evidence="3" key="1">
    <citation type="submission" date="2022-07" db="EMBL/GenBank/DDBJ databases">
        <title>Marinobacter iranensis a new bacterium isolate from a hipersaline lake in Iran.</title>
        <authorList>
            <person name="Mohammad A.M.A."/>
            <person name="Cristina S.-P."/>
            <person name="Antonio V."/>
        </authorList>
    </citation>
    <scope>NUCLEOTIDE SEQUENCE</scope>
    <source>
        <strain evidence="3">71-i</strain>
    </source>
</reference>
<dbReference type="PANTHER" id="PTHR45128">
    <property type="entry name" value="METHYLTRANSFERASE TYPE 11"/>
    <property type="match status" value="1"/>
</dbReference>
<protein>
    <submittedName>
        <fullName evidence="3">Methyltransferase domain-containing protein</fullName>
    </submittedName>
</protein>
<evidence type="ECO:0000259" key="1">
    <source>
        <dbReference type="Pfam" id="PF13847"/>
    </source>
</evidence>
<name>A0ABT5YFF9_9GAMM</name>
<dbReference type="Gene3D" id="3.40.50.150">
    <property type="entry name" value="Vaccinia Virus protein VP39"/>
    <property type="match status" value="1"/>
</dbReference>
<dbReference type="Proteomes" id="UP001143391">
    <property type="component" value="Unassembled WGS sequence"/>
</dbReference>
<feature type="domain" description="S-adenosylmethionine-dependent methyltransferase Rv2258c-like winged HTH" evidence="2">
    <location>
        <begin position="25"/>
        <end position="99"/>
    </location>
</feature>
<keyword evidence="3" id="KW-0808">Transferase</keyword>